<feature type="transmembrane region" description="Helical" evidence="1">
    <location>
        <begin position="20"/>
        <end position="50"/>
    </location>
</feature>
<evidence type="ECO:0000313" key="3">
    <source>
        <dbReference type="Proteomes" id="UP000077069"/>
    </source>
</evidence>
<keyword evidence="3" id="KW-1185">Reference proteome</keyword>
<protein>
    <recommendedName>
        <fullName evidence="4">Amino acid permease/ SLC12A domain-containing protein</fullName>
    </recommendedName>
</protein>
<dbReference type="RefSeq" id="XP_018029035.1">
    <property type="nucleotide sequence ID" value="XM_018186205.1"/>
</dbReference>
<dbReference type="GeneID" id="28769691"/>
<name>A0A177BWG8_9PLEO</name>
<evidence type="ECO:0000313" key="2">
    <source>
        <dbReference type="EMBL" id="OAF98669.1"/>
    </source>
</evidence>
<dbReference type="EMBL" id="KV441565">
    <property type="protein sequence ID" value="OAF98669.1"/>
    <property type="molecule type" value="Genomic_DNA"/>
</dbReference>
<sequence>MLAMRTPTLTRSRMFQHEKYRCLGAQIPVGLISRVCCNLILVGVAFSSAFREDSAFVLYRICSVLCCSFLNPVVSRI</sequence>
<evidence type="ECO:0008006" key="4">
    <source>
        <dbReference type="Google" id="ProtNLM"/>
    </source>
</evidence>
<dbReference type="AlphaFoldDB" id="A0A177BWG8"/>
<feature type="transmembrane region" description="Helical" evidence="1">
    <location>
        <begin position="56"/>
        <end position="74"/>
    </location>
</feature>
<accession>A0A177BWG8</accession>
<keyword evidence="1" id="KW-1133">Transmembrane helix</keyword>
<keyword evidence="1" id="KW-0472">Membrane</keyword>
<proteinExistence type="predicted"/>
<dbReference type="InParanoid" id="A0A177BWG8"/>
<reference evidence="2 3" key="1">
    <citation type="submission" date="2016-05" db="EMBL/GenBank/DDBJ databases">
        <title>Comparative analysis of secretome profiles of manganese(II)-oxidizing ascomycete fungi.</title>
        <authorList>
            <consortium name="DOE Joint Genome Institute"/>
            <person name="Zeiner C.A."/>
            <person name="Purvine S.O."/>
            <person name="Zink E.M."/>
            <person name="Wu S."/>
            <person name="Pasa-Tolic L."/>
            <person name="Chaput D.L."/>
            <person name="Haridas S."/>
            <person name="Grigoriev I.V."/>
            <person name="Santelli C.M."/>
            <person name="Hansel C.M."/>
        </authorList>
    </citation>
    <scope>NUCLEOTIDE SEQUENCE [LARGE SCALE GENOMIC DNA]</scope>
    <source>
        <strain evidence="2 3">AP3s5-JAC2a</strain>
    </source>
</reference>
<evidence type="ECO:0000256" key="1">
    <source>
        <dbReference type="SAM" id="Phobius"/>
    </source>
</evidence>
<organism evidence="2 3">
    <name type="scientific">Paraphaeosphaeria sporulosa</name>
    <dbReference type="NCBI Taxonomy" id="1460663"/>
    <lineage>
        <taxon>Eukaryota</taxon>
        <taxon>Fungi</taxon>
        <taxon>Dikarya</taxon>
        <taxon>Ascomycota</taxon>
        <taxon>Pezizomycotina</taxon>
        <taxon>Dothideomycetes</taxon>
        <taxon>Pleosporomycetidae</taxon>
        <taxon>Pleosporales</taxon>
        <taxon>Massarineae</taxon>
        <taxon>Didymosphaeriaceae</taxon>
        <taxon>Paraphaeosphaeria</taxon>
    </lineage>
</organism>
<keyword evidence="1" id="KW-0812">Transmembrane</keyword>
<dbReference type="Proteomes" id="UP000077069">
    <property type="component" value="Unassembled WGS sequence"/>
</dbReference>
<gene>
    <name evidence="2" type="ORF">CC84DRAFT_429534</name>
</gene>